<dbReference type="Proteomes" id="UP000190897">
    <property type="component" value="Unassembled WGS sequence"/>
</dbReference>
<keyword evidence="2" id="KW-1185">Reference proteome</keyword>
<accession>A0A1T5EFK2</accession>
<dbReference type="RefSeq" id="WP_082214899.1">
    <property type="nucleotide sequence ID" value="NZ_FUZA01000002.1"/>
</dbReference>
<dbReference type="OrthoDB" id="9833774at2"/>
<evidence type="ECO:0000313" key="2">
    <source>
        <dbReference type="Proteomes" id="UP000190897"/>
    </source>
</evidence>
<protein>
    <submittedName>
        <fullName evidence="1">Peptidase_C39 like family protein</fullName>
    </submittedName>
</protein>
<dbReference type="AlphaFoldDB" id="A0A1T5EFK2"/>
<dbReference type="STRING" id="651661.SAMN05660293_02413"/>
<reference evidence="2" key="1">
    <citation type="submission" date="2017-02" db="EMBL/GenBank/DDBJ databases">
        <authorList>
            <person name="Varghese N."/>
            <person name="Submissions S."/>
        </authorList>
    </citation>
    <scope>NUCLEOTIDE SEQUENCE [LARGE SCALE GENOMIC DNA]</scope>
    <source>
        <strain evidence="2">DSM 22270</strain>
    </source>
</reference>
<name>A0A1T5EFK2_9BACT</name>
<proteinExistence type="predicted"/>
<dbReference type="EMBL" id="FUZA01000002">
    <property type="protein sequence ID" value="SKB82763.1"/>
    <property type="molecule type" value="Genomic_DNA"/>
</dbReference>
<evidence type="ECO:0000313" key="1">
    <source>
        <dbReference type="EMBL" id="SKB82763.1"/>
    </source>
</evidence>
<sequence>MSVSNFPNIRQVHSTICWAACIEMVARFLHGQGDFENIPRSEMPLQRRILKEYYTIEGTLNANLAMLTSFCAIGDGYPSLRPEKKYYQEILKKVFGIHAKQRFQANIPSFATLRRYTDAGKPIILGMKYPGIQNGNHAVVVTNCRVSEGVKLIRVVDPFANQQRSDICTTGPGKIAYLDYNCLQNRNEQDPSIVSVTTNFLKMAAISRTSLPIEDAGLELSDMQNTGGIEDIRNMVMGFFLDESIFRVRLEDLKVREAVITSHYQTLTAFLNNETAEELKLLKVLAGKKESLEIMISEKPATDKSPAVYEFVGIRESYFTDENVASVKLKFGGRATGKQVNHFEPNYKLLHLQPGDLTFMVFKSGEESCYVSLSDLPSIGVHYKEPYSYEELQTIILKAFPKYIEYEKFASN</sequence>
<gene>
    <name evidence="1" type="ORF">SAMN05660293_02413</name>
</gene>
<organism evidence="1 2">
    <name type="scientific">Dyadobacter psychrophilus</name>
    <dbReference type="NCBI Taxonomy" id="651661"/>
    <lineage>
        <taxon>Bacteria</taxon>
        <taxon>Pseudomonadati</taxon>
        <taxon>Bacteroidota</taxon>
        <taxon>Cytophagia</taxon>
        <taxon>Cytophagales</taxon>
        <taxon>Spirosomataceae</taxon>
        <taxon>Dyadobacter</taxon>
    </lineage>
</organism>